<comment type="caution">
    <text evidence="3">The sequence shown here is derived from an EMBL/GenBank/DDBJ whole genome shotgun (WGS) entry which is preliminary data.</text>
</comment>
<evidence type="ECO:0000313" key="4">
    <source>
        <dbReference type="Proteomes" id="UP000585474"/>
    </source>
</evidence>
<keyword evidence="4" id="KW-1185">Reference proteome</keyword>
<dbReference type="AlphaFoldDB" id="A0A7J0DM86"/>
<protein>
    <submittedName>
        <fullName evidence="3">Uncharacterized protein</fullName>
    </submittedName>
</protein>
<keyword evidence="1" id="KW-0175">Coiled coil</keyword>
<evidence type="ECO:0000256" key="2">
    <source>
        <dbReference type="SAM" id="MobiDB-lite"/>
    </source>
</evidence>
<sequence length="373" mass="41703">MTQGNLDRLRETCSFPLGVRMRIPGNDEMILTADNGDVAFYEAAFSAGLRCLYNLLKGPRLESGWLHFKARLGKNILKGPPTNVKGCKKRFFFISGDNWEFHLSIPHEEGAIRVPRSWGASREGGHFKIPVVLDSRLESFSDSGISLELRSDGIVLKTRHSFYFIRGLTSVLSATMSSWISLSTLTKKAGEKKVATKERSSVATSQQPLEGDRHSRKTTSGGRPQPRRKEGALVAQKILNGVILPADKEKVDQFTTDELVTKSFHALGQAVVLISALALRSQDHQNNYHFQLDRTNFAELEMAMKIEAELKDKSEAMARLEAEVAELTSKLALAKKLAIEEFKSSDDFKDAVIDSAAMYFSEGFEFYKRQLLH</sequence>
<accession>A0A7J0DM86</accession>
<name>A0A7J0DM86_9ERIC</name>
<proteinExistence type="predicted"/>
<organism evidence="3 4">
    <name type="scientific">Actinidia rufa</name>
    <dbReference type="NCBI Taxonomy" id="165716"/>
    <lineage>
        <taxon>Eukaryota</taxon>
        <taxon>Viridiplantae</taxon>
        <taxon>Streptophyta</taxon>
        <taxon>Embryophyta</taxon>
        <taxon>Tracheophyta</taxon>
        <taxon>Spermatophyta</taxon>
        <taxon>Magnoliopsida</taxon>
        <taxon>eudicotyledons</taxon>
        <taxon>Gunneridae</taxon>
        <taxon>Pentapetalae</taxon>
        <taxon>asterids</taxon>
        <taxon>Ericales</taxon>
        <taxon>Actinidiaceae</taxon>
        <taxon>Actinidia</taxon>
    </lineage>
</organism>
<feature type="region of interest" description="Disordered" evidence="2">
    <location>
        <begin position="193"/>
        <end position="231"/>
    </location>
</feature>
<evidence type="ECO:0000256" key="1">
    <source>
        <dbReference type="SAM" id="Coils"/>
    </source>
</evidence>
<reference evidence="4" key="1">
    <citation type="submission" date="2019-07" db="EMBL/GenBank/DDBJ databases">
        <title>De Novo Assembly of kiwifruit Actinidia rufa.</title>
        <authorList>
            <person name="Sugita-Konishi S."/>
            <person name="Sato K."/>
            <person name="Mori E."/>
            <person name="Abe Y."/>
            <person name="Kisaki G."/>
            <person name="Hamano K."/>
            <person name="Suezawa K."/>
            <person name="Otani M."/>
            <person name="Fukuda T."/>
            <person name="Manabe T."/>
            <person name="Gomi K."/>
            <person name="Tabuchi M."/>
            <person name="Akimitsu K."/>
            <person name="Kataoka I."/>
        </authorList>
    </citation>
    <scope>NUCLEOTIDE SEQUENCE [LARGE SCALE GENOMIC DNA]</scope>
    <source>
        <strain evidence="4">cv. Fuchu</strain>
    </source>
</reference>
<dbReference type="EMBL" id="BJWL01000305">
    <property type="protein sequence ID" value="GFS38252.1"/>
    <property type="molecule type" value="Genomic_DNA"/>
</dbReference>
<dbReference type="Proteomes" id="UP000585474">
    <property type="component" value="Unassembled WGS sequence"/>
</dbReference>
<gene>
    <name evidence="3" type="ORF">Acr_00g0056490</name>
</gene>
<feature type="coiled-coil region" evidence="1">
    <location>
        <begin position="303"/>
        <end position="337"/>
    </location>
</feature>
<evidence type="ECO:0000313" key="3">
    <source>
        <dbReference type="EMBL" id="GFS38252.1"/>
    </source>
</evidence>